<dbReference type="Gene3D" id="2.40.10.270">
    <property type="entry name" value="Bacteriophage SPP1 head-tail adaptor protein"/>
    <property type="match status" value="1"/>
</dbReference>
<dbReference type="RefSeq" id="WP_165327108.1">
    <property type="nucleotide sequence ID" value="NZ_CP049109.1"/>
</dbReference>
<reference evidence="1 2" key="1">
    <citation type="submission" date="2020-02" db="EMBL/GenBank/DDBJ databases">
        <authorList>
            <person name="Zheng R.K."/>
            <person name="Sun C.M."/>
        </authorList>
    </citation>
    <scope>NUCLEOTIDE SEQUENCE [LARGE SCALE GENOMIC DNA]</scope>
    <source>
        <strain evidence="2">zrk23</strain>
    </source>
</reference>
<dbReference type="Proteomes" id="UP000501568">
    <property type="component" value="Chromosome"/>
</dbReference>
<evidence type="ECO:0000313" key="2">
    <source>
        <dbReference type="Proteomes" id="UP000501568"/>
    </source>
</evidence>
<accession>A0A6G6Y5B2</accession>
<evidence type="ECO:0000313" key="1">
    <source>
        <dbReference type="EMBL" id="QIG80105.1"/>
    </source>
</evidence>
<dbReference type="AlphaFoldDB" id="A0A6G6Y5B2"/>
<dbReference type="InterPro" id="IPR038666">
    <property type="entry name" value="SSP1_head-tail_sf"/>
</dbReference>
<name>A0A6G6Y5B2_9SPHN</name>
<dbReference type="Pfam" id="PF05521">
    <property type="entry name" value="Phage_HCP"/>
    <property type="match status" value="1"/>
</dbReference>
<dbReference type="EMBL" id="CP049109">
    <property type="protein sequence ID" value="QIG80105.1"/>
    <property type="molecule type" value="Genomic_DNA"/>
</dbReference>
<proteinExistence type="predicted"/>
<dbReference type="KEGG" id="spzr:G5C33_10155"/>
<sequence>MSRTRIRSGKLDRRIRIERDGAPVHDGYRQTPGAPVVLAARWAEYLPGSGSEPFEDAAKQAEVDAVFRIRWDAALDPNRTGEPPGINPRDRVRFPATEDGHLYGIVRAVEIGRREGIEIAVSGRADLISEN</sequence>
<keyword evidence="2" id="KW-1185">Reference proteome</keyword>
<protein>
    <submittedName>
        <fullName evidence="1">Head-tail adaptor protein</fullName>
    </submittedName>
</protein>
<gene>
    <name evidence="1" type="ORF">G5C33_10155</name>
</gene>
<dbReference type="InterPro" id="IPR008767">
    <property type="entry name" value="Phage_SPP1_head-tail_adaptor"/>
</dbReference>
<organism evidence="1 2">
    <name type="scientific">Stakelama tenebrarum</name>
    <dbReference type="NCBI Taxonomy" id="2711215"/>
    <lineage>
        <taxon>Bacteria</taxon>
        <taxon>Pseudomonadati</taxon>
        <taxon>Pseudomonadota</taxon>
        <taxon>Alphaproteobacteria</taxon>
        <taxon>Sphingomonadales</taxon>
        <taxon>Sphingomonadaceae</taxon>
        <taxon>Stakelama</taxon>
    </lineage>
</organism>